<evidence type="ECO:0000313" key="2">
    <source>
        <dbReference type="EMBL" id="KAK4062508.1"/>
    </source>
</evidence>
<evidence type="ECO:0008006" key="4">
    <source>
        <dbReference type="Google" id="ProtNLM"/>
    </source>
</evidence>
<evidence type="ECO:0000313" key="3">
    <source>
        <dbReference type="Proteomes" id="UP001287286"/>
    </source>
</evidence>
<protein>
    <recommendedName>
        <fullName evidence="4">Terpenoid synthase</fullName>
    </recommendedName>
</protein>
<feature type="region of interest" description="Disordered" evidence="1">
    <location>
        <begin position="136"/>
        <end position="163"/>
    </location>
</feature>
<sequence>MHRDYRTLPVGILRHPNVLRLHDLAASIIGYHNDFISLPKELSRRGDVVNVVLSIQRDQDVELKKAYDEALQIHDSDLTEFVRLQNELPDFGQWQETARQYVGDLGVMIQGVYTWHVENTGRYVPGAYVEPEHNMAKEKWQEATPPRTRSGSGANPGKDRLSI</sequence>
<dbReference type="EMBL" id="JAWRVI010000563">
    <property type="protein sequence ID" value="KAK4062508.1"/>
    <property type="molecule type" value="Genomic_DNA"/>
</dbReference>
<proteinExistence type="predicted"/>
<gene>
    <name evidence="2" type="ORF">Purlil1_14212</name>
</gene>
<dbReference type="InterPro" id="IPR008949">
    <property type="entry name" value="Isoprenoid_synthase_dom_sf"/>
</dbReference>
<accession>A0ABR0BBX0</accession>
<dbReference type="Proteomes" id="UP001287286">
    <property type="component" value="Unassembled WGS sequence"/>
</dbReference>
<dbReference type="SUPFAM" id="SSF48576">
    <property type="entry name" value="Terpenoid synthases"/>
    <property type="match status" value="1"/>
</dbReference>
<keyword evidence="3" id="KW-1185">Reference proteome</keyword>
<name>A0ABR0BBX0_PURLI</name>
<dbReference type="Gene3D" id="1.10.600.10">
    <property type="entry name" value="Farnesyl Diphosphate Synthase"/>
    <property type="match status" value="1"/>
</dbReference>
<comment type="caution">
    <text evidence="2">The sequence shown here is derived from an EMBL/GenBank/DDBJ whole genome shotgun (WGS) entry which is preliminary data.</text>
</comment>
<dbReference type="Pfam" id="PF19086">
    <property type="entry name" value="Terpene_syn_C_2"/>
    <property type="match status" value="1"/>
</dbReference>
<reference evidence="2 3" key="1">
    <citation type="journal article" date="2024" name="Microbiol. Resour. Announc.">
        <title>Genome annotations for the ascomycete fungi Trichoderma harzianum, Trichoderma aggressivum, and Purpureocillium lilacinum.</title>
        <authorList>
            <person name="Beijen E.P.W."/>
            <person name="Ohm R.A."/>
        </authorList>
    </citation>
    <scope>NUCLEOTIDE SEQUENCE [LARGE SCALE GENOMIC DNA]</scope>
    <source>
        <strain evidence="2 3">CBS 150709</strain>
    </source>
</reference>
<organism evidence="2 3">
    <name type="scientific">Purpureocillium lilacinum</name>
    <name type="common">Paecilomyces lilacinus</name>
    <dbReference type="NCBI Taxonomy" id="33203"/>
    <lineage>
        <taxon>Eukaryota</taxon>
        <taxon>Fungi</taxon>
        <taxon>Dikarya</taxon>
        <taxon>Ascomycota</taxon>
        <taxon>Pezizomycotina</taxon>
        <taxon>Sordariomycetes</taxon>
        <taxon>Hypocreomycetidae</taxon>
        <taxon>Hypocreales</taxon>
        <taxon>Ophiocordycipitaceae</taxon>
        <taxon>Purpureocillium</taxon>
    </lineage>
</organism>
<evidence type="ECO:0000256" key="1">
    <source>
        <dbReference type="SAM" id="MobiDB-lite"/>
    </source>
</evidence>